<dbReference type="InterPro" id="IPR020084">
    <property type="entry name" value="NUDIX_hydrolase_CS"/>
</dbReference>
<comment type="cofactor">
    <cofactor evidence="1">
        <name>Mg(2+)</name>
        <dbReference type="ChEBI" id="CHEBI:18420"/>
    </cofactor>
</comment>
<gene>
    <name evidence="5" type="ORF">MCOM1403_LOCUS2888</name>
</gene>
<dbReference type="PRINTS" id="PR00502">
    <property type="entry name" value="NUDIXFAMILY"/>
</dbReference>
<accession>A0A7S0NIR2</accession>
<dbReference type="InterPro" id="IPR015797">
    <property type="entry name" value="NUDIX_hydrolase-like_dom_sf"/>
</dbReference>
<dbReference type="EMBL" id="HBEQ01003724">
    <property type="protein sequence ID" value="CAD8515463.1"/>
    <property type="molecule type" value="Transcribed_RNA"/>
</dbReference>
<dbReference type="PANTHER" id="PTHR43046">
    <property type="entry name" value="GDP-MANNOSE MANNOSYL HYDROLASE"/>
    <property type="match status" value="1"/>
</dbReference>
<comment type="similarity">
    <text evidence="3">Belongs to the Nudix hydrolase family.</text>
</comment>
<dbReference type="SUPFAM" id="SSF55811">
    <property type="entry name" value="Nudix"/>
    <property type="match status" value="1"/>
</dbReference>
<evidence type="ECO:0000256" key="2">
    <source>
        <dbReference type="ARBA" id="ARBA00022801"/>
    </source>
</evidence>
<dbReference type="Pfam" id="PF00293">
    <property type="entry name" value="NUDIX"/>
    <property type="match status" value="1"/>
</dbReference>
<evidence type="ECO:0000259" key="4">
    <source>
        <dbReference type="PROSITE" id="PS51462"/>
    </source>
</evidence>
<dbReference type="PROSITE" id="PS00893">
    <property type="entry name" value="NUDIX_BOX"/>
    <property type="match status" value="1"/>
</dbReference>
<name>A0A7S0NIR2_MICPS</name>
<dbReference type="Gene3D" id="3.90.79.10">
    <property type="entry name" value="Nucleoside Triphosphate Pyrophosphohydrolase"/>
    <property type="match status" value="1"/>
</dbReference>
<dbReference type="PROSITE" id="PS51462">
    <property type="entry name" value="NUDIX"/>
    <property type="match status" value="1"/>
</dbReference>
<reference evidence="5" key="1">
    <citation type="submission" date="2021-01" db="EMBL/GenBank/DDBJ databases">
        <authorList>
            <person name="Corre E."/>
            <person name="Pelletier E."/>
            <person name="Niang G."/>
            <person name="Scheremetjew M."/>
            <person name="Finn R."/>
            <person name="Kale V."/>
            <person name="Holt S."/>
            <person name="Cochrane G."/>
            <person name="Meng A."/>
            <person name="Brown T."/>
            <person name="Cohen L."/>
        </authorList>
    </citation>
    <scope>NUCLEOTIDE SEQUENCE</scope>
    <source>
        <strain evidence="5">CCMP1723</strain>
    </source>
</reference>
<protein>
    <recommendedName>
        <fullName evidence="4">Nudix hydrolase domain-containing protein</fullName>
    </recommendedName>
</protein>
<keyword evidence="2 3" id="KW-0378">Hydrolase</keyword>
<dbReference type="PANTHER" id="PTHR43046:SF14">
    <property type="entry name" value="MUTT_NUDIX FAMILY PROTEIN"/>
    <property type="match status" value="1"/>
</dbReference>
<dbReference type="InterPro" id="IPR000086">
    <property type="entry name" value="NUDIX_hydrolase_dom"/>
</dbReference>
<dbReference type="GO" id="GO:0016787">
    <property type="term" value="F:hydrolase activity"/>
    <property type="evidence" value="ECO:0007669"/>
    <property type="project" value="UniProtKB-KW"/>
</dbReference>
<dbReference type="InterPro" id="IPR020476">
    <property type="entry name" value="Nudix_hydrolase"/>
</dbReference>
<proteinExistence type="inferred from homology"/>
<sequence length="228" mass="24480">MLGAVGVARPSLASLAARALIPHRRARRVHAPGSILSMAAPKIAKDGGEKVYPEECRVEVGGLQYRRCAAALVFNPNGDVLLGERSDRPGSWGMPQGGIEIGESQSAAATRELYEEVGMRPGDTAGLSLVAEVPADENFCYAAGGWLAEKGLAGQRLEFTLFHLATTDDPTPLCNLEGMAGESREFTRVRWASWDEAVSAAWESKQGPYVRARELAVPVIEKYLAGEK</sequence>
<organism evidence="5">
    <name type="scientific">Micromonas pusilla</name>
    <name type="common">Picoplanktonic green alga</name>
    <name type="synonym">Chromulina pusilla</name>
    <dbReference type="NCBI Taxonomy" id="38833"/>
    <lineage>
        <taxon>Eukaryota</taxon>
        <taxon>Viridiplantae</taxon>
        <taxon>Chlorophyta</taxon>
        <taxon>Mamiellophyceae</taxon>
        <taxon>Mamiellales</taxon>
        <taxon>Mamiellaceae</taxon>
        <taxon>Micromonas</taxon>
    </lineage>
</organism>
<feature type="domain" description="Nudix hydrolase" evidence="4">
    <location>
        <begin position="64"/>
        <end position="214"/>
    </location>
</feature>
<evidence type="ECO:0000313" key="5">
    <source>
        <dbReference type="EMBL" id="CAD8515463.1"/>
    </source>
</evidence>
<evidence type="ECO:0000256" key="1">
    <source>
        <dbReference type="ARBA" id="ARBA00001946"/>
    </source>
</evidence>
<dbReference type="AlphaFoldDB" id="A0A7S0NIR2"/>
<evidence type="ECO:0000256" key="3">
    <source>
        <dbReference type="RuleBase" id="RU003476"/>
    </source>
</evidence>